<dbReference type="Pfam" id="PF02338">
    <property type="entry name" value="OTU"/>
    <property type="match status" value="1"/>
</dbReference>
<feature type="domain" description="OTU" evidence="2">
    <location>
        <begin position="153"/>
        <end position="286"/>
    </location>
</feature>
<evidence type="ECO:0000313" key="3">
    <source>
        <dbReference type="EMBL" id="CAF9930751.1"/>
    </source>
</evidence>
<keyword evidence="4" id="KW-1185">Reference proteome</keyword>
<proteinExistence type="predicted"/>
<dbReference type="InterPro" id="IPR050704">
    <property type="entry name" value="Peptidase_C85-like"/>
</dbReference>
<dbReference type="GO" id="GO:0004843">
    <property type="term" value="F:cysteine-type deubiquitinase activity"/>
    <property type="evidence" value="ECO:0007669"/>
    <property type="project" value="TreeGrafter"/>
</dbReference>
<feature type="compositionally biased region" description="Basic and acidic residues" evidence="1">
    <location>
        <begin position="109"/>
        <end position="118"/>
    </location>
</feature>
<dbReference type="SUPFAM" id="SSF54001">
    <property type="entry name" value="Cysteine proteinases"/>
    <property type="match status" value="1"/>
</dbReference>
<dbReference type="OrthoDB" id="415023at2759"/>
<dbReference type="PANTHER" id="PTHR12419">
    <property type="entry name" value="OTU DOMAIN CONTAINING PROTEIN"/>
    <property type="match status" value="1"/>
</dbReference>
<dbReference type="PANTHER" id="PTHR12419:SF10">
    <property type="entry name" value="DEUBIQUITINASE OTUD6B"/>
    <property type="match status" value="1"/>
</dbReference>
<sequence>MEELQRRHRLEQKDLQARVTQKKKNASKKTRKGVNEECEEMERQLKARQGLELAALDGNTVSNTEEEEVICEQPMQIRDPEPTNVPISNEQETSSDKPQERTKKKNRQRERLARRAAEQEQAAANAAIESSEQVDYRAKEREIIDKELNARRLIEKEVRSDGHCLYAAMADQLKQNDIVIDSNLPDYKVVRQDAASFIAEHPDDFAPFLEEAVDEYVIKVRDTAEWGGQVELLALARVYGITINVLQGDGRVETVEPENTSNKVAWLAYYRHSFGLGEHYNSLRVKP</sequence>
<evidence type="ECO:0000313" key="4">
    <source>
        <dbReference type="Proteomes" id="UP000664169"/>
    </source>
</evidence>
<evidence type="ECO:0000256" key="1">
    <source>
        <dbReference type="SAM" id="MobiDB-lite"/>
    </source>
</evidence>
<dbReference type="EMBL" id="CAJPDQ010000036">
    <property type="protein sequence ID" value="CAF9930751.1"/>
    <property type="molecule type" value="Genomic_DNA"/>
</dbReference>
<gene>
    <name evidence="3" type="ORF">GOMPHAMPRED_005726</name>
</gene>
<protein>
    <recommendedName>
        <fullName evidence="2">OTU domain-containing protein</fullName>
    </recommendedName>
</protein>
<organism evidence="3 4">
    <name type="scientific">Gomphillus americanus</name>
    <dbReference type="NCBI Taxonomy" id="1940652"/>
    <lineage>
        <taxon>Eukaryota</taxon>
        <taxon>Fungi</taxon>
        <taxon>Dikarya</taxon>
        <taxon>Ascomycota</taxon>
        <taxon>Pezizomycotina</taxon>
        <taxon>Lecanoromycetes</taxon>
        <taxon>OSLEUM clade</taxon>
        <taxon>Ostropomycetidae</taxon>
        <taxon>Ostropales</taxon>
        <taxon>Graphidaceae</taxon>
        <taxon>Gomphilloideae</taxon>
        <taxon>Gomphillus</taxon>
    </lineage>
</organism>
<accession>A0A8H3FU22</accession>
<dbReference type="Gene3D" id="3.90.70.80">
    <property type="match status" value="1"/>
</dbReference>
<feature type="region of interest" description="Disordered" evidence="1">
    <location>
        <begin position="1"/>
        <end position="39"/>
    </location>
</feature>
<dbReference type="InterPro" id="IPR003323">
    <property type="entry name" value="OTU_dom"/>
</dbReference>
<dbReference type="AlphaFoldDB" id="A0A8H3FU22"/>
<dbReference type="Proteomes" id="UP000664169">
    <property type="component" value="Unassembled WGS sequence"/>
</dbReference>
<name>A0A8H3FU22_9LECA</name>
<feature type="compositionally biased region" description="Basic residues" evidence="1">
    <location>
        <begin position="20"/>
        <end position="32"/>
    </location>
</feature>
<dbReference type="GO" id="GO:0016579">
    <property type="term" value="P:protein deubiquitination"/>
    <property type="evidence" value="ECO:0007669"/>
    <property type="project" value="TreeGrafter"/>
</dbReference>
<reference evidence="3" key="1">
    <citation type="submission" date="2021-03" db="EMBL/GenBank/DDBJ databases">
        <authorList>
            <person name="Tagirdzhanova G."/>
        </authorList>
    </citation>
    <scope>NUCLEOTIDE SEQUENCE</scope>
</reference>
<feature type="region of interest" description="Disordered" evidence="1">
    <location>
        <begin position="56"/>
        <end position="132"/>
    </location>
</feature>
<feature type="compositionally biased region" description="Basic residues" evidence="1">
    <location>
        <begin position="1"/>
        <end position="10"/>
    </location>
</feature>
<comment type="caution">
    <text evidence="3">The sequence shown here is derived from an EMBL/GenBank/DDBJ whole genome shotgun (WGS) entry which is preliminary data.</text>
</comment>
<dbReference type="InterPro" id="IPR049771">
    <property type="entry name" value="OTU2-like_OTU"/>
</dbReference>
<evidence type="ECO:0000259" key="2">
    <source>
        <dbReference type="PROSITE" id="PS50802"/>
    </source>
</evidence>
<dbReference type="PROSITE" id="PS50802">
    <property type="entry name" value="OTU"/>
    <property type="match status" value="1"/>
</dbReference>
<dbReference type="InterPro" id="IPR038765">
    <property type="entry name" value="Papain-like_cys_pep_sf"/>
</dbReference>
<dbReference type="CDD" id="cd22762">
    <property type="entry name" value="OTU_fungi_OTU2-like"/>
    <property type="match status" value="1"/>
</dbReference>